<feature type="transmembrane region" description="Helical" evidence="2">
    <location>
        <begin position="311"/>
        <end position="329"/>
    </location>
</feature>
<feature type="region of interest" description="Disordered" evidence="1">
    <location>
        <begin position="1"/>
        <end position="30"/>
    </location>
</feature>
<evidence type="ECO:0000256" key="2">
    <source>
        <dbReference type="SAM" id="Phobius"/>
    </source>
</evidence>
<keyword evidence="2" id="KW-1133">Transmembrane helix</keyword>
<keyword evidence="2" id="KW-0812">Transmembrane</keyword>
<evidence type="ECO:0008006" key="4">
    <source>
        <dbReference type="Google" id="ProtNLM"/>
    </source>
</evidence>
<accession>A0A0G4HN10</accession>
<name>A0A0G4HN10_9ALVE</name>
<feature type="region of interest" description="Disordered" evidence="1">
    <location>
        <begin position="48"/>
        <end position="192"/>
    </location>
</feature>
<gene>
    <name evidence="3" type="ORF">Cvel_1192</name>
</gene>
<protein>
    <recommendedName>
        <fullName evidence="4">Transmembrane protein</fullName>
    </recommendedName>
</protein>
<sequence>MPSSESLPAEEVAEELSKPSSLNAEVEDEYRRVPRSTLFAQEYGEIVSVGHQGDDEEEEGEAPLQYRGLNEGLRRLFTEEEPTAQEPEEEKVEEWSSSTNDRHAMPIPPLPMTSSAAFPRLSGETSSVQVQEERATEKDPPNHSSSDPKRDPSSSVTLSTGSFPREEEKQRDSAGLPADSLFALPSKPGRGHNVSVGVQRTAKERVPMALVAPVDASREGTLPVRTRFCLMSCPLLCWSFSKETQARAKVPRLDVVPLYLRSRQREVWVQRLIATLCVCLLLLLLCLFIIVSESGEEIFPIRHKQYALREYLVCTLYTFCFAIGFPLLVGLCNGLLVWMSCRTAAFDWLINLCPLILRFPETSKKRHVTPGLDVVKILDASPSADWEVPRCTLP</sequence>
<evidence type="ECO:0000256" key="1">
    <source>
        <dbReference type="SAM" id="MobiDB-lite"/>
    </source>
</evidence>
<reference evidence="3" key="1">
    <citation type="submission" date="2014-11" db="EMBL/GenBank/DDBJ databases">
        <authorList>
            <person name="Otto D Thomas"/>
            <person name="Naeem Raeece"/>
        </authorList>
    </citation>
    <scope>NUCLEOTIDE SEQUENCE</scope>
</reference>
<feature type="transmembrane region" description="Helical" evidence="2">
    <location>
        <begin position="268"/>
        <end position="291"/>
    </location>
</feature>
<evidence type="ECO:0000313" key="3">
    <source>
        <dbReference type="EMBL" id="CEM45624.1"/>
    </source>
</evidence>
<proteinExistence type="predicted"/>
<organism evidence="3">
    <name type="scientific">Chromera velia CCMP2878</name>
    <dbReference type="NCBI Taxonomy" id="1169474"/>
    <lineage>
        <taxon>Eukaryota</taxon>
        <taxon>Sar</taxon>
        <taxon>Alveolata</taxon>
        <taxon>Colpodellida</taxon>
        <taxon>Chromeraceae</taxon>
        <taxon>Chromera</taxon>
    </lineage>
</organism>
<feature type="transmembrane region" description="Helical" evidence="2">
    <location>
        <begin position="335"/>
        <end position="357"/>
    </location>
</feature>
<dbReference type="AlphaFoldDB" id="A0A0G4HN10"/>
<dbReference type="VEuPathDB" id="CryptoDB:Cvel_1192"/>
<feature type="compositionally biased region" description="Basic and acidic residues" evidence="1">
    <location>
        <begin position="131"/>
        <end position="152"/>
    </location>
</feature>
<feature type="compositionally biased region" description="Acidic residues" evidence="1">
    <location>
        <begin position="79"/>
        <end position="92"/>
    </location>
</feature>
<dbReference type="EMBL" id="CDMZ01003229">
    <property type="protein sequence ID" value="CEM45624.1"/>
    <property type="molecule type" value="Genomic_DNA"/>
</dbReference>
<keyword evidence="2" id="KW-0472">Membrane</keyword>